<evidence type="ECO:0000313" key="4">
    <source>
        <dbReference type="EMBL" id="KRS11628.1"/>
    </source>
</evidence>
<dbReference type="GO" id="GO:0030497">
    <property type="term" value="P:fatty acid elongation"/>
    <property type="evidence" value="ECO:0007669"/>
    <property type="project" value="TreeGrafter"/>
</dbReference>
<dbReference type="InterPro" id="IPR036291">
    <property type="entry name" value="NAD(P)-bd_dom_sf"/>
</dbReference>
<keyword evidence="2" id="KW-0560">Oxidoreductase</keyword>
<comment type="caution">
    <text evidence="4">The sequence shown here is derived from an EMBL/GenBank/DDBJ whole genome shotgun (WGS) entry which is preliminary data.</text>
</comment>
<evidence type="ECO:0000256" key="2">
    <source>
        <dbReference type="ARBA" id="ARBA00023002"/>
    </source>
</evidence>
<comment type="similarity">
    <text evidence="1">Belongs to the short-chain dehydrogenases/reductases (SDR) family.</text>
</comment>
<evidence type="ECO:0000313" key="5">
    <source>
        <dbReference type="Proteomes" id="UP000051295"/>
    </source>
</evidence>
<dbReference type="STRING" id="1641875.XM53_15240"/>
<dbReference type="FunFam" id="3.40.50.720:FF:000173">
    <property type="entry name" value="3-oxoacyl-[acyl-carrier protein] reductase"/>
    <property type="match status" value="1"/>
</dbReference>
<dbReference type="RefSeq" id="WP_057794827.1">
    <property type="nucleotide sequence ID" value="NZ_LAXJ01000018.1"/>
</dbReference>
<dbReference type="PANTHER" id="PTHR42760">
    <property type="entry name" value="SHORT-CHAIN DEHYDROGENASES/REDUCTASES FAMILY MEMBER"/>
    <property type="match status" value="1"/>
</dbReference>
<dbReference type="Gene3D" id="3.40.50.720">
    <property type="entry name" value="NAD(P)-binding Rossmann-like Domain"/>
    <property type="match status" value="1"/>
</dbReference>
<dbReference type="PANTHER" id="PTHR42760:SF129">
    <property type="entry name" value="OXIDOREDUCTASE"/>
    <property type="match status" value="1"/>
</dbReference>
<dbReference type="InterPro" id="IPR057326">
    <property type="entry name" value="KR_dom"/>
</dbReference>
<protein>
    <submittedName>
        <fullName evidence="4">Short-chain dehydrogenase</fullName>
    </submittedName>
</protein>
<dbReference type="InterPro" id="IPR002347">
    <property type="entry name" value="SDR_fam"/>
</dbReference>
<organism evidence="4 5">
    <name type="scientific">Roseovarius atlanticus</name>
    <dbReference type="NCBI Taxonomy" id="1641875"/>
    <lineage>
        <taxon>Bacteria</taxon>
        <taxon>Pseudomonadati</taxon>
        <taxon>Pseudomonadota</taxon>
        <taxon>Alphaproteobacteria</taxon>
        <taxon>Rhodobacterales</taxon>
        <taxon>Roseobacteraceae</taxon>
        <taxon>Roseovarius</taxon>
    </lineage>
</organism>
<dbReference type="AlphaFoldDB" id="A0A0T5NS31"/>
<sequence length="237" mass="24936">MSDFAIVTGGARGIGAAIAERLKADGLSVAVVDRITPEHDHAEEVLELDLSDVEATRAALEKFCDGRRVTRLVNNAGIVEPADVEGTDPYSIDKVAAVNLRAPLVCLQAALPSMKDAQLGRVVNISSRVALGKELRTAYSATKAGLHGMTKTWALELGRHGITVNALGPGPIATELFNKVNPPGDPRTEKIIATVPMKRTGTPEDVADAVSFFCSERAGFVTGQVLYVCGGMTIGSV</sequence>
<dbReference type="PRINTS" id="PR00080">
    <property type="entry name" value="SDRFAMILY"/>
</dbReference>
<accession>A0A0T5NS31</accession>
<dbReference type="PROSITE" id="PS00061">
    <property type="entry name" value="ADH_SHORT"/>
    <property type="match status" value="1"/>
</dbReference>
<dbReference type="EMBL" id="LAXJ01000018">
    <property type="protein sequence ID" value="KRS11628.1"/>
    <property type="molecule type" value="Genomic_DNA"/>
</dbReference>
<dbReference type="OrthoDB" id="9804774at2"/>
<evidence type="ECO:0000259" key="3">
    <source>
        <dbReference type="SMART" id="SM00822"/>
    </source>
</evidence>
<evidence type="ECO:0000256" key="1">
    <source>
        <dbReference type="ARBA" id="ARBA00006484"/>
    </source>
</evidence>
<reference evidence="4 5" key="1">
    <citation type="submission" date="2015-04" db="EMBL/GenBank/DDBJ databases">
        <title>The draft genome sequence of Roseovarius sp.R12b.</title>
        <authorList>
            <person name="Li G."/>
            <person name="Lai Q."/>
            <person name="Shao Z."/>
            <person name="Yan P."/>
        </authorList>
    </citation>
    <scope>NUCLEOTIDE SEQUENCE [LARGE SCALE GENOMIC DNA]</scope>
    <source>
        <strain evidence="4 5">R12B</strain>
    </source>
</reference>
<proteinExistence type="inferred from homology"/>
<dbReference type="GO" id="GO:0016616">
    <property type="term" value="F:oxidoreductase activity, acting on the CH-OH group of donors, NAD or NADP as acceptor"/>
    <property type="evidence" value="ECO:0007669"/>
    <property type="project" value="TreeGrafter"/>
</dbReference>
<dbReference type="PRINTS" id="PR00081">
    <property type="entry name" value="GDHRDH"/>
</dbReference>
<dbReference type="Pfam" id="PF13561">
    <property type="entry name" value="adh_short_C2"/>
    <property type="match status" value="1"/>
</dbReference>
<dbReference type="SMART" id="SM00822">
    <property type="entry name" value="PKS_KR"/>
    <property type="match status" value="1"/>
</dbReference>
<name>A0A0T5NS31_9RHOB</name>
<dbReference type="InterPro" id="IPR020904">
    <property type="entry name" value="Sc_DH/Rdtase_CS"/>
</dbReference>
<dbReference type="PATRIC" id="fig|1641875.4.peg.858"/>
<gene>
    <name evidence="4" type="ORF">XM53_15240</name>
</gene>
<feature type="domain" description="Ketoreductase" evidence="3">
    <location>
        <begin position="3"/>
        <end position="170"/>
    </location>
</feature>
<dbReference type="Proteomes" id="UP000051295">
    <property type="component" value="Unassembled WGS sequence"/>
</dbReference>
<keyword evidence="5" id="KW-1185">Reference proteome</keyword>
<dbReference type="SUPFAM" id="SSF51735">
    <property type="entry name" value="NAD(P)-binding Rossmann-fold domains"/>
    <property type="match status" value="1"/>
</dbReference>